<organism evidence="3 4">
    <name type="scientific">Roseateles chitinivorans</name>
    <dbReference type="NCBI Taxonomy" id="2917965"/>
    <lineage>
        <taxon>Bacteria</taxon>
        <taxon>Pseudomonadati</taxon>
        <taxon>Pseudomonadota</taxon>
        <taxon>Betaproteobacteria</taxon>
        <taxon>Burkholderiales</taxon>
        <taxon>Sphaerotilaceae</taxon>
        <taxon>Roseateles</taxon>
    </lineage>
</organism>
<reference evidence="3 4" key="1">
    <citation type="submission" date="2017-11" db="EMBL/GenBank/DDBJ databases">
        <title>Draft genome sequence of Mitsuaria sp. HWN-4.</title>
        <authorList>
            <person name="Gundlapally S.R."/>
        </authorList>
    </citation>
    <scope>NUCLEOTIDE SEQUENCE [LARGE SCALE GENOMIC DNA]</scope>
    <source>
        <strain evidence="3 4">HWN-4</strain>
    </source>
</reference>
<feature type="domain" description="EF-hand" evidence="2">
    <location>
        <begin position="31"/>
        <end position="66"/>
    </location>
</feature>
<proteinExistence type="predicted"/>
<protein>
    <submittedName>
        <fullName evidence="3">Calcium-binding protein</fullName>
    </submittedName>
</protein>
<sequence>MNAVLTATAGAVIATLALVALPAQAQTQGGKAAQKLEERFNAADKDHDGKLTKAEAQAGMPRLAKHFDEIDTQKTGSLTLDQVKQYAAQQMKDRKQ</sequence>
<dbReference type="GO" id="GO:0005509">
    <property type="term" value="F:calcium ion binding"/>
    <property type="evidence" value="ECO:0007669"/>
    <property type="project" value="InterPro"/>
</dbReference>
<gene>
    <name evidence="3" type="ORF">CS062_08885</name>
</gene>
<feature type="signal peptide" evidence="1">
    <location>
        <begin position="1"/>
        <end position="25"/>
    </location>
</feature>
<comment type="caution">
    <text evidence="3">The sequence shown here is derived from an EMBL/GenBank/DDBJ whole genome shotgun (WGS) entry which is preliminary data.</text>
</comment>
<evidence type="ECO:0000259" key="2">
    <source>
        <dbReference type="PROSITE" id="PS50222"/>
    </source>
</evidence>
<feature type="chain" id="PRO_5013580608" evidence="1">
    <location>
        <begin position="26"/>
        <end position="96"/>
    </location>
</feature>
<evidence type="ECO:0000313" key="4">
    <source>
        <dbReference type="Proteomes" id="UP000231501"/>
    </source>
</evidence>
<accession>A0A2G9CAW9</accession>
<dbReference type="PROSITE" id="PS50222">
    <property type="entry name" value="EF_HAND_2"/>
    <property type="match status" value="1"/>
</dbReference>
<keyword evidence="1" id="KW-0732">Signal</keyword>
<dbReference type="AlphaFoldDB" id="A0A2G9CAW9"/>
<dbReference type="InterPro" id="IPR002048">
    <property type="entry name" value="EF_hand_dom"/>
</dbReference>
<dbReference type="InterPro" id="IPR011992">
    <property type="entry name" value="EF-hand-dom_pair"/>
</dbReference>
<evidence type="ECO:0000313" key="3">
    <source>
        <dbReference type="EMBL" id="PIM53581.1"/>
    </source>
</evidence>
<name>A0A2G9CAW9_9BURK</name>
<dbReference type="Proteomes" id="UP000231501">
    <property type="component" value="Unassembled WGS sequence"/>
</dbReference>
<dbReference type="SUPFAM" id="SSF47473">
    <property type="entry name" value="EF-hand"/>
    <property type="match status" value="1"/>
</dbReference>
<dbReference type="Gene3D" id="1.10.238.10">
    <property type="entry name" value="EF-hand"/>
    <property type="match status" value="1"/>
</dbReference>
<dbReference type="RefSeq" id="WP_099861301.1">
    <property type="nucleotide sequence ID" value="NZ_PEOG01000019.1"/>
</dbReference>
<dbReference type="EMBL" id="PEOG01000019">
    <property type="protein sequence ID" value="PIM53581.1"/>
    <property type="molecule type" value="Genomic_DNA"/>
</dbReference>
<dbReference type="OrthoDB" id="5461251at2"/>
<keyword evidence="4" id="KW-1185">Reference proteome</keyword>
<evidence type="ECO:0000256" key="1">
    <source>
        <dbReference type="SAM" id="SignalP"/>
    </source>
</evidence>